<dbReference type="RefSeq" id="WP_264743096.1">
    <property type="nucleotide sequence ID" value="NZ_JAPDHV010000003.1"/>
</dbReference>
<evidence type="ECO:0000313" key="2">
    <source>
        <dbReference type="Proteomes" id="UP001163719"/>
    </source>
</evidence>
<reference evidence="1" key="1">
    <citation type="submission" date="2022-10" db="EMBL/GenBank/DDBJ databases">
        <title>Chryseobacterium babae sp. nov. isolated from the gut of the beetle Oryctes rhinoceros, and Chryseobacterium kimseyorum sp. nov., isolated from a stick insect rearing cage.</title>
        <authorList>
            <person name="Shelomi M."/>
            <person name="Han C.-J."/>
            <person name="Chen W.-M."/>
            <person name="Chen H.-K."/>
            <person name="Liaw S.-J."/>
            <person name="Muhle E."/>
            <person name="Clermont D."/>
        </authorList>
    </citation>
    <scope>NUCLEOTIDE SEQUENCE</scope>
    <source>
        <strain evidence="1">WLa1L2M3</strain>
    </source>
</reference>
<sequence>MKESVPKTKIELKNWMESNCYDFRGYSIAGNSISEGFGIEENESSYIWYYTEYGKKENLKYFKLESEIIEYAFNHIKADKWAKANCIGFGTDKNESIKLTEILKNMKIDYFQDQIPFTDEPIFRTFVFGCDIKKVSFLKNEYYHSYN</sequence>
<evidence type="ECO:0008006" key="3">
    <source>
        <dbReference type="Google" id="ProtNLM"/>
    </source>
</evidence>
<evidence type="ECO:0000313" key="1">
    <source>
        <dbReference type="EMBL" id="MCW3161145.1"/>
    </source>
</evidence>
<gene>
    <name evidence="1" type="ORF">OH806_07675</name>
</gene>
<name>A0ABT3HMY5_9FLAO</name>
<proteinExistence type="predicted"/>
<dbReference type="Proteomes" id="UP001163719">
    <property type="component" value="Unassembled WGS sequence"/>
</dbReference>
<accession>A0ABT3HMY5</accession>
<organism evidence="1 2">
    <name type="scientific">Chryseobacterium oryctis</name>
    <dbReference type="NCBI Taxonomy" id="2952618"/>
    <lineage>
        <taxon>Bacteria</taxon>
        <taxon>Pseudomonadati</taxon>
        <taxon>Bacteroidota</taxon>
        <taxon>Flavobacteriia</taxon>
        <taxon>Flavobacteriales</taxon>
        <taxon>Weeksellaceae</taxon>
        <taxon>Chryseobacterium group</taxon>
        <taxon>Chryseobacterium</taxon>
    </lineage>
</organism>
<dbReference type="EMBL" id="JAPDHV010000003">
    <property type="protein sequence ID" value="MCW3161145.1"/>
    <property type="molecule type" value="Genomic_DNA"/>
</dbReference>
<keyword evidence="2" id="KW-1185">Reference proteome</keyword>
<protein>
    <recommendedName>
        <fullName evidence="3">Immunity protein 22</fullName>
    </recommendedName>
</protein>
<comment type="caution">
    <text evidence="1">The sequence shown here is derived from an EMBL/GenBank/DDBJ whole genome shotgun (WGS) entry which is preliminary data.</text>
</comment>